<dbReference type="PANTHER" id="PTHR24412">
    <property type="entry name" value="KELCH PROTEIN"/>
    <property type="match status" value="1"/>
</dbReference>
<dbReference type="GO" id="GO:0051287">
    <property type="term" value="F:NAD binding"/>
    <property type="evidence" value="ECO:0007669"/>
    <property type="project" value="UniProtKB-UniRule"/>
</dbReference>
<dbReference type="Gene3D" id="3.40.50.720">
    <property type="entry name" value="NAD(P)-binding Rossmann-like Domain"/>
    <property type="match status" value="2"/>
</dbReference>
<dbReference type="Gene3D" id="3.30.710.10">
    <property type="entry name" value="Potassium Channel Kv1.1, Chain A"/>
    <property type="match status" value="1"/>
</dbReference>
<dbReference type="PROSITE" id="PS50097">
    <property type="entry name" value="BTB"/>
    <property type="match status" value="1"/>
</dbReference>
<keyword evidence="11" id="KW-1185">Reference proteome</keyword>
<dbReference type="GO" id="GO:0006564">
    <property type="term" value="P:L-serine biosynthetic process"/>
    <property type="evidence" value="ECO:0007669"/>
    <property type="project" value="UniProtKB-KW"/>
</dbReference>
<dbReference type="Pfam" id="PF19304">
    <property type="entry name" value="PGDH_inter"/>
    <property type="match status" value="1"/>
</dbReference>
<keyword evidence="4" id="KW-0677">Repeat</keyword>
<dbReference type="InterPro" id="IPR011705">
    <property type="entry name" value="BACK"/>
</dbReference>
<evidence type="ECO:0000313" key="11">
    <source>
        <dbReference type="Proteomes" id="UP000289886"/>
    </source>
</evidence>
<keyword evidence="5 8" id="KW-0560">Oxidoreductase</keyword>
<dbReference type="InterPro" id="IPR047068">
    <property type="entry name" value="KLHL23_BACK"/>
</dbReference>
<dbReference type="PANTHER" id="PTHR24412:SF304">
    <property type="entry name" value="KELCH-LIKE PROTEIN 23"/>
    <property type="match status" value="1"/>
</dbReference>
<keyword evidence="8" id="KW-0718">Serine biosynthesis</keyword>
<evidence type="ECO:0000256" key="1">
    <source>
        <dbReference type="ARBA" id="ARBA00005216"/>
    </source>
</evidence>
<dbReference type="Gene3D" id="2.120.10.80">
    <property type="entry name" value="Kelch-type beta propeller"/>
    <property type="match status" value="2"/>
</dbReference>
<dbReference type="NCBIfam" id="TIGR01327">
    <property type="entry name" value="PGDH"/>
    <property type="match status" value="1"/>
</dbReference>
<dbReference type="Pfam" id="PF00651">
    <property type="entry name" value="BTB"/>
    <property type="match status" value="1"/>
</dbReference>
<dbReference type="CDD" id="cd18252">
    <property type="entry name" value="BTB_POZ_KLHL23"/>
    <property type="match status" value="1"/>
</dbReference>
<accession>A0A444TYX4</accession>
<gene>
    <name evidence="10" type="ORF">EOD39_2719</name>
</gene>
<dbReference type="Pfam" id="PF02826">
    <property type="entry name" value="2-Hacid_dh_C"/>
    <property type="match status" value="1"/>
</dbReference>
<dbReference type="SUPFAM" id="SSF52283">
    <property type="entry name" value="Formate/glycerate dehydrogenase catalytic domain-like"/>
    <property type="match status" value="1"/>
</dbReference>
<evidence type="ECO:0000256" key="5">
    <source>
        <dbReference type="ARBA" id="ARBA00023002"/>
    </source>
</evidence>
<dbReference type="UniPathway" id="UPA00135">
    <property type="reaction ID" value="UER00196"/>
</dbReference>
<dbReference type="Pfam" id="PF00389">
    <property type="entry name" value="2-Hacid_dh"/>
    <property type="match status" value="1"/>
</dbReference>
<dbReference type="InterPro" id="IPR006236">
    <property type="entry name" value="PGDH"/>
</dbReference>
<dbReference type="SUPFAM" id="SSF143548">
    <property type="entry name" value="Serine metabolism enzymes domain"/>
    <property type="match status" value="1"/>
</dbReference>
<dbReference type="EC" id="1.1.1.95" evidence="8"/>
<dbReference type="EMBL" id="SCEB01215708">
    <property type="protein sequence ID" value="RXM28146.1"/>
    <property type="molecule type" value="Genomic_DNA"/>
</dbReference>
<dbReference type="InterPro" id="IPR000210">
    <property type="entry name" value="BTB/POZ_dom"/>
</dbReference>
<evidence type="ECO:0000256" key="6">
    <source>
        <dbReference type="ARBA" id="ARBA00023027"/>
    </source>
</evidence>
<dbReference type="FunFam" id="3.30.1330.90:FF:000005">
    <property type="entry name" value="D-3-phosphoglycerate dehydrogenase"/>
    <property type="match status" value="1"/>
</dbReference>
<dbReference type="SMART" id="SM00875">
    <property type="entry name" value="BACK"/>
    <property type="match status" value="1"/>
</dbReference>
<dbReference type="Proteomes" id="UP000289886">
    <property type="component" value="Unassembled WGS sequence"/>
</dbReference>
<dbReference type="InterPro" id="IPR006140">
    <property type="entry name" value="D-isomer_DH_NAD-bd"/>
</dbReference>
<dbReference type="SMART" id="SM00612">
    <property type="entry name" value="Kelch"/>
    <property type="match status" value="6"/>
</dbReference>
<evidence type="ECO:0000256" key="3">
    <source>
        <dbReference type="ARBA" id="ARBA00022441"/>
    </source>
</evidence>
<feature type="domain" description="BTB" evidence="9">
    <location>
        <begin position="526"/>
        <end position="594"/>
    </location>
</feature>
<reference evidence="10 11" key="1">
    <citation type="submission" date="2019-01" db="EMBL/GenBank/DDBJ databases">
        <title>Draft Genome and Complete Hox-Cluster Characterization of the Sterlet Sturgeon (Acipenser ruthenus).</title>
        <authorList>
            <person name="Wei Q."/>
        </authorList>
    </citation>
    <scope>NUCLEOTIDE SEQUENCE [LARGE SCALE GENOMIC DNA]</scope>
    <source>
        <strain evidence="10">WHYD16114868_AA</strain>
        <tissue evidence="10">Blood</tissue>
    </source>
</reference>
<dbReference type="InterPro" id="IPR006652">
    <property type="entry name" value="Kelch_1"/>
</dbReference>
<keyword evidence="3" id="KW-0880">Kelch repeat</keyword>
<dbReference type="InterPro" id="IPR036291">
    <property type="entry name" value="NAD(P)-bd_dom_sf"/>
</dbReference>
<dbReference type="CDD" id="cd18462">
    <property type="entry name" value="BACK_KLHL23"/>
    <property type="match status" value="1"/>
</dbReference>
<organism evidence="10 11">
    <name type="scientific">Acipenser ruthenus</name>
    <name type="common">Sterlet sturgeon</name>
    <dbReference type="NCBI Taxonomy" id="7906"/>
    <lineage>
        <taxon>Eukaryota</taxon>
        <taxon>Metazoa</taxon>
        <taxon>Chordata</taxon>
        <taxon>Craniata</taxon>
        <taxon>Vertebrata</taxon>
        <taxon>Euteleostomi</taxon>
        <taxon>Actinopterygii</taxon>
        <taxon>Chondrostei</taxon>
        <taxon>Acipenseriformes</taxon>
        <taxon>Acipenseridae</taxon>
        <taxon>Acipenser</taxon>
    </lineage>
</organism>
<dbReference type="Pfam" id="PF01344">
    <property type="entry name" value="Kelch_1"/>
    <property type="match status" value="1"/>
</dbReference>
<evidence type="ECO:0000256" key="8">
    <source>
        <dbReference type="RuleBase" id="RU363003"/>
    </source>
</evidence>
<comment type="catalytic activity">
    <reaction evidence="7 8">
        <text>(2R)-3-phosphoglycerate + NAD(+) = 3-phosphooxypyruvate + NADH + H(+)</text>
        <dbReference type="Rhea" id="RHEA:12641"/>
        <dbReference type="ChEBI" id="CHEBI:15378"/>
        <dbReference type="ChEBI" id="CHEBI:18110"/>
        <dbReference type="ChEBI" id="CHEBI:57540"/>
        <dbReference type="ChEBI" id="CHEBI:57945"/>
        <dbReference type="ChEBI" id="CHEBI:58272"/>
        <dbReference type="EC" id="1.1.1.95"/>
    </reaction>
</comment>
<dbReference type="InterPro" id="IPR030566">
    <property type="entry name" value="BTB_POZ_KLHL23"/>
</dbReference>
<protein>
    <recommendedName>
        <fullName evidence="8">D-3-phosphoglycerate dehydrogenase</fullName>
        <ecNumber evidence="8">1.1.1.95</ecNumber>
    </recommendedName>
</protein>
<dbReference type="CDD" id="cd12173">
    <property type="entry name" value="PGDH_4"/>
    <property type="match status" value="1"/>
</dbReference>
<dbReference type="FunFam" id="3.40.50.720:FF:000021">
    <property type="entry name" value="D-3-phosphoglycerate dehydrogenase"/>
    <property type="match status" value="1"/>
</dbReference>
<evidence type="ECO:0000313" key="10">
    <source>
        <dbReference type="EMBL" id="RXM28146.1"/>
    </source>
</evidence>
<evidence type="ECO:0000256" key="2">
    <source>
        <dbReference type="ARBA" id="ARBA00005854"/>
    </source>
</evidence>
<dbReference type="SUPFAM" id="SSF51735">
    <property type="entry name" value="NAD(P)-binding Rossmann-fold domains"/>
    <property type="match status" value="1"/>
</dbReference>
<proteinExistence type="inferred from homology"/>
<evidence type="ECO:0000256" key="4">
    <source>
        <dbReference type="ARBA" id="ARBA00022737"/>
    </source>
</evidence>
<dbReference type="InterPro" id="IPR006139">
    <property type="entry name" value="D-isomer_2_OHA_DH_cat_dom"/>
</dbReference>
<dbReference type="InterPro" id="IPR029009">
    <property type="entry name" value="ASB_dom_sf"/>
</dbReference>
<dbReference type="Gene3D" id="1.25.40.420">
    <property type="match status" value="1"/>
</dbReference>
<keyword evidence="6 8" id="KW-0520">NAD</keyword>
<dbReference type="SUPFAM" id="SSF117281">
    <property type="entry name" value="Kelch motif"/>
    <property type="match status" value="1"/>
</dbReference>
<keyword evidence="8" id="KW-0028">Amino-acid biosynthesis</keyword>
<dbReference type="InterPro" id="IPR011333">
    <property type="entry name" value="SKP1/BTB/POZ_sf"/>
</dbReference>
<dbReference type="InterPro" id="IPR029752">
    <property type="entry name" value="D-isomer_DH_CS1"/>
</dbReference>
<dbReference type="SMART" id="SM00225">
    <property type="entry name" value="BTB"/>
    <property type="match status" value="1"/>
</dbReference>
<sequence>MAVATVRRILISEIVDPCCKQILQENGIAVTEKQNLSKDELIAEIKGYEGLIVRSATKVTADVINAAEDLKIIGRAGTGVDNVDVEAATKKGIIVMNTPSGNTTSAAELTCGMIVSLSRQIPQAVMSMKAGNWDRKKFMGAELYGKTLGIVGLGRIGKEVAIRMQSFGMKTVGYDPIIPPEVTATFGVEQMSLERLWPLCDYITVHTPLMPSTTGLLNDESFARCRKGVKVINCARGGIIDEAALLRALESGQCGGAGLDVFIDEPPKDWSLVNHPGVVSCPHLGANTKEAQIRCGRDIATQIVEMMQGKSLIGAVNAQVLTAAIAPESRPWIKLGEALGSVGTACAGQVKSEVQITALGQSLKNAAGYLSAAVVVGMLKDSSKNAVNLVNALPLAKEAGVTVCCVSFKSFLNKIASHQSDAAPMLAQSACEVEISANGVSHKVVGSVQGDVPVLLELNGGLFRQPVPLAGNLIFFKALANPQLVPSVAAMSIKEQECYTYDFADPAHPAEFLDAFQEFYLDGLFTDITLQCATGQIFQCHKAALSACSAYFKVMFTADMRERSNNLIKLSGIDSDVLTALVNYVYTSQLKITEKNVQSLLEAADLLQFVSVKKACEEFLVRHLDVDNCLGMHSFAEFHVCPELEKEARRMMLCMFEEVTMQEEFLELDFEKLSYIVSRENLNVWRQEVLLEAVVKWITHDVQARTGYVQDLLYCIQLDLDEIYLRTALDLQKRCLLGSEKKVYSLICHGLQSTRKGNFVSSKKLTSSMYIIGGYYWHPLSEVNAWDPLTNTWVQGTDMPDHTRESYSVSLLGPNIYVTGGYRTDNIEALDTVWVYNGDTDEWTEGCPMLHARYYHCSVTLHGCVYVIGGYRGGAPAREAEFYDPLKKTWSPVANMVQGVGNATACVLRDIIYVTGGHYGYRGSCTYDKIQRYRSDLNEWSIVTISPHPEYGLCSVALNNKLHLVGGQTTITDCYDPEKDEWRQMAPMMERRMECGAIAMNGCIYVTGGYSYSKGSYLQSIEKYDPEQDKWEIVGSLPSAMRSHGCVCVYSV</sequence>
<dbReference type="Pfam" id="PF07707">
    <property type="entry name" value="BACK"/>
    <property type="match status" value="1"/>
</dbReference>
<comment type="caution">
    <text evidence="10">The sequence shown here is derived from an EMBL/GenBank/DDBJ whole genome shotgun (WGS) entry which is preliminary data.</text>
</comment>
<dbReference type="PROSITE" id="PS00065">
    <property type="entry name" value="D_2_HYDROXYACID_DH_1"/>
    <property type="match status" value="1"/>
</dbReference>
<dbReference type="Gene3D" id="3.30.1330.90">
    <property type="entry name" value="D-3-phosphoglycerate dehydrogenase, domain 3"/>
    <property type="match status" value="1"/>
</dbReference>
<comment type="similarity">
    <text evidence="2 8">Belongs to the D-isomer specific 2-hydroxyacid dehydrogenase family.</text>
</comment>
<comment type="pathway">
    <text evidence="1 8">Amino-acid biosynthesis; L-serine biosynthesis; L-serine from 3-phospho-D-glycerate: step 1/3.</text>
</comment>
<name>A0A444TYX4_ACIRT</name>
<dbReference type="InterPro" id="IPR015915">
    <property type="entry name" value="Kelch-typ_b-propeller"/>
</dbReference>
<dbReference type="InterPro" id="IPR045626">
    <property type="entry name" value="PGDH_ASB_dom"/>
</dbReference>
<dbReference type="GO" id="GO:0004617">
    <property type="term" value="F:phosphoglycerate dehydrogenase activity"/>
    <property type="evidence" value="ECO:0007669"/>
    <property type="project" value="UniProtKB-EC"/>
</dbReference>
<evidence type="ECO:0000259" key="9">
    <source>
        <dbReference type="PROSITE" id="PS50097"/>
    </source>
</evidence>
<dbReference type="SUPFAM" id="SSF54695">
    <property type="entry name" value="POZ domain"/>
    <property type="match status" value="1"/>
</dbReference>
<dbReference type="AlphaFoldDB" id="A0A444TYX4"/>
<dbReference type="Pfam" id="PF24681">
    <property type="entry name" value="Kelch_KLHDC2_KLHL20_DRC7"/>
    <property type="match status" value="1"/>
</dbReference>
<evidence type="ECO:0000256" key="7">
    <source>
        <dbReference type="ARBA" id="ARBA00048731"/>
    </source>
</evidence>